<evidence type="ECO:0000313" key="2">
    <source>
        <dbReference type="Proteomes" id="UP001223579"/>
    </source>
</evidence>
<sequence>MFSKYPRSQALSSFIFNPQYIFDSTCQEKCCAAPTIKLKISIDF</sequence>
<name>A0AAE9VY58_9CAUD</name>
<dbReference type="EMBL" id="OP778609">
    <property type="protein sequence ID" value="WBF77691.1"/>
    <property type="molecule type" value="Genomic_DNA"/>
</dbReference>
<organism evidence="1 2">
    <name type="scientific">Escherichia phage A73</name>
    <dbReference type="NCBI Taxonomy" id="3003819"/>
    <lineage>
        <taxon>Viruses</taxon>
        <taxon>Duplodnaviria</taxon>
        <taxon>Heunggongvirae</taxon>
        <taxon>Uroviricota</taxon>
        <taxon>Caudoviricetes</taxon>
        <taxon>Vequintavirinae</taxon>
        <taxon>Septuagintavirus</taxon>
        <taxon>Septuagintavirus A73</taxon>
    </lineage>
</organism>
<reference evidence="1 2" key="1">
    <citation type="submission" date="2022-11" db="EMBL/GenBank/DDBJ databases">
        <authorList>
            <person name="Cortes-Martin A."/>
            <person name="Buttimer C.T.H."/>
            <person name="Hill C."/>
        </authorList>
    </citation>
    <scope>NUCLEOTIDE SEQUENCE [LARGE SCALE GENOMIC DNA]</scope>
</reference>
<dbReference type="Proteomes" id="UP001223579">
    <property type="component" value="Segment"/>
</dbReference>
<accession>A0AAE9VY58</accession>
<proteinExistence type="predicted"/>
<protein>
    <submittedName>
        <fullName evidence="1">Uncharacterized protein</fullName>
    </submittedName>
</protein>
<keyword evidence="2" id="KW-1185">Reference proteome</keyword>
<evidence type="ECO:0000313" key="1">
    <source>
        <dbReference type="EMBL" id="WBF77691.1"/>
    </source>
</evidence>
<gene>
    <name evidence="1" type="ORF">A73_263</name>
</gene>